<evidence type="ECO:0000256" key="5">
    <source>
        <dbReference type="ARBA" id="ARBA00022741"/>
    </source>
</evidence>
<dbReference type="Pfam" id="PF00133">
    <property type="entry name" value="tRNA-synt_1"/>
    <property type="match status" value="2"/>
</dbReference>
<evidence type="ECO:0000256" key="9">
    <source>
        <dbReference type="ARBA" id="ARBA00030520"/>
    </source>
</evidence>
<evidence type="ECO:0000256" key="7">
    <source>
        <dbReference type="ARBA" id="ARBA00022917"/>
    </source>
</evidence>
<proteinExistence type="inferred from homology"/>
<dbReference type="GO" id="GO:0004823">
    <property type="term" value="F:leucine-tRNA ligase activity"/>
    <property type="evidence" value="ECO:0007669"/>
    <property type="project" value="UniProtKB-EC"/>
</dbReference>
<dbReference type="PANTHER" id="PTHR43740:SF2">
    <property type="entry name" value="LEUCINE--TRNA LIGASE, MITOCHONDRIAL"/>
    <property type="match status" value="1"/>
</dbReference>
<dbReference type="InterPro" id="IPR002302">
    <property type="entry name" value="Leu-tRNA-ligase"/>
</dbReference>
<feature type="domain" description="Aminoacyl-tRNA synthetase class Ia" evidence="11">
    <location>
        <begin position="58"/>
        <end position="290"/>
    </location>
</feature>
<keyword evidence="7 10" id="KW-0648">Protein biosynthesis</keyword>
<sequence>MLGSIFVSQLSIRCHSRFRLSFSRLYCHVPNLSGWDKKQSLSLEMKVEYERLWKQHVDNFSYKENESRPNTYILSMFPYPSGNLHMGHVRVYTISDTLARFYRMKGHNVLHPMGWDAFGLPAENAALQNGEDPVAWTEKNISIMRSQLKQLGCSFDWDREFATCDPNYYKWTQFIFIEMYKAGLVYRKPALVNWDPIDKTVLADEQIDENGNSWRSGAKAEKKLLTQWFVRSTKFSSTLLKELKNFSKDDWADVVNLQRSWIGEVDGTVFDWIIEGGAFTIPLPIYTANPEHVLKVGFIAVKPESMLDVMQDKNNSITYEYKTKDGDLASFQARKLDLVAKNPFTQENVPIYVVDGILPFPEKSDTYMGVPSVVDIDSIFTNTVGLKMENPSNNNVQNTSSEALCSKAQEMGFGGHPTSSALKDWLISRQRYWGTPIPIIHCIACGSVPVPEDQLPVTLPPYPSKKASTDAIASPLAQAEEWVNTTCPKCGGSATRETDTMDTFVDSSWYYLRFLDPSNDQALVGFEKTKQFMPVDVYIGGKEHGNKLNLYYARIVSHFLHQIGISSSPEPFQRLLVQGMVMGQTFIEEETGRYLKRAEVEFRGKDAFSKETGKSVIMKWDKMSKSKHNGVDPADAIGSFGVDTTRLLMLADAAPFSQRNWDPEGSKGVLSWQNNLYMLTSHFISIREAANNGELTHDKSSPVYLKGEEEVYDLRNKMLSVITQSYKHTHQFMVAIKSMQSSTKKLKQFPPEIVAFGPQFELALATLIVSVAPMAPHFASELWRGFLLAPGRLNTKSTEIKWDKPVLKQSWPRLDDEFQLPFSVSINGRDVLTTTMSYSKLKKLNEDELLQIALQQDKIKKLLGNKTIKSHTSSVRYERGALVRISVDGVKVNKEDTIDTFSKKGRQALAKKKKKEEVSA</sequence>
<comment type="similarity">
    <text evidence="2 10">Belongs to the class-I aminoacyl-tRNA synthetase family.</text>
</comment>
<evidence type="ECO:0000256" key="6">
    <source>
        <dbReference type="ARBA" id="ARBA00022840"/>
    </source>
</evidence>
<reference evidence="12" key="1">
    <citation type="submission" date="2022-12" db="EMBL/GenBank/DDBJ databases">
        <title>Chromosome-level genome assembly of the bean flower thrips Megalurothrips usitatus.</title>
        <authorList>
            <person name="Ma L."/>
            <person name="Liu Q."/>
            <person name="Li H."/>
            <person name="Cai W."/>
        </authorList>
    </citation>
    <scope>NUCLEOTIDE SEQUENCE</scope>
    <source>
        <strain evidence="12">Cailab_2022a</strain>
    </source>
</reference>
<gene>
    <name evidence="12" type="ORF">ONE63_010655</name>
</gene>
<feature type="domain" description="Aminoacyl-tRNA synthetase class Ia" evidence="11">
    <location>
        <begin position="422"/>
        <end position="583"/>
    </location>
</feature>
<keyword evidence="6 10" id="KW-0067">ATP-binding</keyword>
<keyword evidence="5 10" id="KW-0547">Nucleotide-binding</keyword>
<evidence type="ECO:0000259" key="11">
    <source>
        <dbReference type="Pfam" id="PF00133"/>
    </source>
</evidence>
<evidence type="ECO:0000313" key="12">
    <source>
        <dbReference type="EMBL" id="KAJ1524124.1"/>
    </source>
</evidence>
<accession>A0AAV7XKG6</accession>
<dbReference type="InterPro" id="IPR009080">
    <property type="entry name" value="tRNAsynth_Ia_anticodon-bd"/>
</dbReference>
<dbReference type="SUPFAM" id="SSF52374">
    <property type="entry name" value="Nucleotidylyl transferase"/>
    <property type="match status" value="1"/>
</dbReference>
<comment type="subcellular location">
    <subcellularLocation>
        <location evidence="1">Mitochondrion</location>
    </subcellularLocation>
</comment>
<organism evidence="12 13">
    <name type="scientific">Megalurothrips usitatus</name>
    <name type="common">bean blossom thrips</name>
    <dbReference type="NCBI Taxonomy" id="439358"/>
    <lineage>
        <taxon>Eukaryota</taxon>
        <taxon>Metazoa</taxon>
        <taxon>Ecdysozoa</taxon>
        <taxon>Arthropoda</taxon>
        <taxon>Hexapoda</taxon>
        <taxon>Insecta</taxon>
        <taxon>Pterygota</taxon>
        <taxon>Neoptera</taxon>
        <taxon>Paraneoptera</taxon>
        <taxon>Thysanoptera</taxon>
        <taxon>Terebrantia</taxon>
        <taxon>Thripoidea</taxon>
        <taxon>Thripidae</taxon>
        <taxon>Megalurothrips</taxon>
    </lineage>
</organism>
<dbReference type="PRINTS" id="PR00985">
    <property type="entry name" value="TRNASYNTHLEU"/>
</dbReference>
<protein>
    <recommendedName>
        <fullName evidence="3">leucine--tRNA ligase</fullName>
        <ecNumber evidence="3">6.1.1.4</ecNumber>
    </recommendedName>
    <alternativeName>
        <fullName evidence="9">Leucyl-tRNA synthetase</fullName>
    </alternativeName>
</protein>
<evidence type="ECO:0000256" key="2">
    <source>
        <dbReference type="ARBA" id="ARBA00005594"/>
    </source>
</evidence>
<evidence type="ECO:0000256" key="8">
    <source>
        <dbReference type="ARBA" id="ARBA00023146"/>
    </source>
</evidence>
<dbReference type="GO" id="GO:0005524">
    <property type="term" value="F:ATP binding"/>
    <property type="evidence" value="ECO:0007669"/>
    <property type="project" value="UniProtKB-KW"/>
</dbReference>
<dbReference type="PANTHER" id="PTHR43740">
    <property type="entry name" value="LEUCYL-TRNA SYNTHETASE"/>
    <property type="match status" value="1"/>
</dbReference>
<dbReference type="SUPFAM" id="SSF47323">
    <property type="entry name" value="Anticodon-binding domain of a subclass of class I aminoacyl-tRNA synthetases"/>
    <property type="match status" value="1"/>
</dbReference>
<dbReference type="Gene3D" id="3.40.50.620">
    <property type="entry name" value="HUPs"/>
    <property type="match status" value="2"/>
</dbReference>
<dbReference type="InterPro" id="IPR001412">
    <property type="entry name" value="aa-tRNA-synth_I_CS"/>
</dbReference>
<comment type="caution">
    <text evidence="12">The sequence shown here is derived from an EMBL/GenBank/DDBJ whole genome shotgun (WGS) entry which is preliminary data.</text>
</comment>
<keyword evidence="4 10" id="KW-0436">Ligase</keyword>
<dbReference type="GO" id="GO:0006429">
    <property type="term" value="P:leucyl-tRNA aminoacylation"/>
    <property type="evidence" value="ECO:0007669"/>
    <property type="project" value="InterPro"/>
</dbReference>
<dbReference type="FunFam" id="3.40.50.620:FF:000100">
    <property type="entry name" value="probable leucine--tRNA ligase, mitochondrial"/>
    <property type="match status" value="1"/>
</dbReference>
<dbReference type="Gene3D" id="1.10.730.10">
    <property type="entry name" value="Isoleucyl-tRNA Synthetase, Domain 1"/>
    <property type="match status" value="2"/>
</dbReference>
<dbReference type="GO" id="GO:0005739">
    <property type="term" value="C:mitochondrion"/>
    <property type="evidence" value="ECO:0007669"/>
    <property type="project" value="UniProtKB-SubCell"/>
</dbReference>
<dbReference type="Proteomes" id="UP001075354">
    <property type="component" value="Chromosome 9"/>
</dbReference>
<evidence type="ECO:0000256" key="4">
    <source>
        <dbReference type="ARBA" id="ARBA00022598"/>
    </source>
</evidence>
<dbReference type="AlphaFoldDB" id="A0AAV7XKG6"/>
<evidence type="ECO:0000256" key="3">
    <source>
        <dbReference type="ARBA" id="ARBA00013164"/>
    </source>
</evidence>
<dbReference type="EC" id="6.1.1.4" evidence="3"/>
<dbReference type="EMBL" id="JAPTSV010000009">
    <property type="protein sequence ID" value="KAJ1524124.1"/>
    <property type="molecule type" value="Genomic_DNA"/>
</dbReference>
<evidence type="ECO:0000256" key="10">
    <source>
        <dbReference type="RuleBase" id="RU363035"/>
    </source>
</evidence>
<dbReference type="FunFam" id="3.40.50.620:FF:000060">
    <property type="entry name" value="Leucine--tRNA ligase"/>
    <property type="match status" value="1"/>
</dbReference>
<evidence type="ECO:0000256" key="1">
    <source>
        <dbReference type="ARBA" id="ARBA00004173"/>
    </source>
</evidence>
<dbReference type="PROSITE" id="PS00178">
    <property type="entry name" value="AA_TRNA_LIGASE_I"/>
    <property type="match status" value="1"/>
</dbReference>
<keyword evidence="13" id="KW-1185">Reference proteome</keyword>
<name>A0AAV7XKG6_9NEOP</name>
<dbReference type="InterPro" id="IPR014729">
    <property type="entry name" value="Rossmann-like_a/b/a_fold"/>
</dbReference>
<dbReference type="InterPro" id="IPR002300">
    <property type="entry name" value="aa-tRNA-synth_Ia"/>
</dbReference>
<dbReference type="CDD" id="cd00812">
    <property type="entry name" value="LeuRS_core"/>
    <property type="match status" value="1"/>
</dbReference>
<evidence type="ECO:0000313" key="13">
    <source>
        <dbReference type="Proteomes" id="UP001075354"/>
    </source>
</evidence>
<dbReference type="GO" id="GO:0032543">
    <property type="term" value="P:mitochondrial translation"/>
    <property type="evidence" value="ECO:0007669"/>
    <property type="project" value="TreeGrafter"/>
</dbReference>
<keyword evidence="8 10" id="KW-0030">Aminoacyl-tRNA synthetase</keyword>